<keyword evidence="2" id="KW-0548">Nucleotidyltransferase</keyword>
<evidence type="ECO:0000256" key="1">
    <source>
        <dbReference type="ARBA" id="ARBA00034736"/>
    </source>
</evidence>
<dbReference type="PANTHER" id="PTHR32226:SF2">
    <property type="entry name" value="TELO2-INTERACTING PROTEIN 2"/>
    <property type="match status" value="1"/>
</dbReference>
<dbReference type="GO" id="GO:0110078">
    <property type="term" value="C:TTT Hsp90 cochaperone complex"/>
    <property type="evidence" value="ECO:0007669"/>
    <property type="project" value="InterPro"/>
</dbReference>
<dbReference type="OrthoDB" id="6417021at2759"/>
<dbReference type="GO" id="GO:0005634">
    <property type="term" value="C:nucleus"/>
    <property type="evidence" value="ECO:0007669"/>
    <property type="project" value="TreeGrafter"/>
</dbReference>
<dbReference type="InterPro" id="IPR018870">
    <property type="entry name" value="Tti2"/>
</dbReference>
<name>A0A9W8YRC8_9PEZI</name>
<comment type="caution">
    <text evidence="2">The sequence shown here is derived from an EMBL/GenBank/DDBJ whole genome shotgun (WGS) entry which is preliminary data.</text>
</comment>
<accession>A0A9W8YRC8</accession>
<evidence type="ECO:0000313" key="3">
    <source>
        <dbReference type="Proteomes" id="UP001140453"/>
    </source>
</evidence>
<dbReference type="GO" id="GO:0004810">
    <property type="term" value="F:CCA tRNA nucleotidyltransferase activity"/>
    <property type="evidence" value="ECO:0007669"/>
    <property type="project" value="UniProtKB-EC"/>
</dbReference>
<keyword evidence="2" id="KW-0808">Transferase</keyword>
<dbReference type="InterPro" id="IPR016024">
    <property type="entry name" value="ARM-type_fold"/>
</dbReference>
<dbReference type="EC" id="2.7.7.72" evidence="2"/>
<dbReference type="Proteomes" id="UP001140453">
    <property type="component" value="Unassembled WGS sequence"/>
</dbReference>
<proteinExistence type="inferred from homology"/>
<dbReference type="GO" id="GO:0005829">
    <property type="term" value="C:cytosol"/>
    <property type="evidence" value="ECO:0007669"/>
    <property type="project" value="TreeGrafter"/>
</dbReference>
<keyword evidence="3" id="KW-1185">Reference proteome</keyword>
<dbReference type="EMBL" id="JAPEVB010000004">
    <property type="protein sequence ID" value="KAJ4389739.1"/>
    <property type="molecule type" value="Genomic_DNA"/>
</dbReference>
<organism evidence="2 3">
    <name type="scientific">Gnomoniopsis smithogilvyi</name>
    <dbReference type="NCBI Taxonomy" id="1191159"/>
    <lineage>
        <taxon>Eukaryota</taxon>
        <taxon>Fungi</taxon>
        <taxon>Dikarya</taxon>
        <taxon>Ascomycota</taxon>
        <taxon>Pezizomycotina</taxon>
        <taxon>Sordariomycetes</taxon>
        <taxon>Sordariomycetidae</taxon>
        <taxon>Diaporthales</taxon>
        <taxon>Gnomoniaceae</taxon>
        <taxon>Gnomoniopsis</taxon>
    </lineage>
</organism>
<dbReference type="SUPFAM" id="SSF48371">
    <property type="entry name" value="ARM repeat"/>
    <property type="match status" value="1"/>
</dbReference>
<dbReference type="Pfam" id="PF10521">
    <property type="entry name" value="Tti2"/>
    <property type="match status" value="1"/>
</dbReference>
<dbReference type="PANTHER" id="PTHR32226">
    <property type="entry name" value="TELO2-INTERACTING PROTEIN 2"/>
    <property type="match status" value="1"/>
</dbReference>
<evidence type="ECO:0000313" key="2">
    <source>
        <dbReference type="EMBL" id="KAJ4389739.1"/>
    </source>
</evidence>
<comment type="similarity">
    <text evidence="1">Belongs to the TTI2 family.</text>
</comment>
<gene>
    <name evidence="2" type="primary">CCA1_3</name>
    <name evidence="2" type="ORF">N0V93_007211</name>
</gene>
<sequence>MSAFGGLIKAAESLINSTNVTENSLNAYLPESYSLASLINGIAQSQNTHPKARLVAILACLKDRQRVQRESDERESAARLGDLAAAIIAPWTRSTDDYNTDNETDEYEATTRRSREWAVYGLEILNICNDDYSARFSNDTILTLISFTDAWAEERLQNTAHYQFAPPPFPWASSEASELTSRVLDKQLSLYFTIETLIVKTILQDYLRPMFSKSRPSAITASGRKAEFRDEEDTHHALRDEIEAKPWKYADHRAIAIVHWTVNMADETVVSQQWPLFIPVLLALLDDGTTRVRSVGLHIVKEFLAKFPDRILHDTGLASVFEDAILPTLHFLPTITPEDESIQLLSPAYKSLLVLSGKLKGRVKSGPNTSQTPRVRLLDRILRDGVLSAYFHAKEHIRISQLLFAVSAWIVKDMGINAVKHLKDLIPMHCEVLSDPFSTAAPELQRLATKSLGIVIANCWPRLTQPPYQDEIIKALVICFLNTHDDLASNSKLNHTQDWLTRLATMLIVTAGDEEGLRDKVMPLVEKEPVLADLFKAL</sequence>
<dbReference type="AlphaFoldDB" id="A0A9W8YRC8"/>
<reference evidence="2" key="1">
    <citation type="submission" date="2022-10" db="EMBL/GenBank/DDBJ databases">
        <title>Tapping the CABI collections for fungal endophytes: first genome assemblies for Collariella, Neodidymelliopsis, Ascochyta clinopodiicola, Didymella pomorum, Didymosphaeria variabile, Neocosmospora piperis and Neocucurbitaria cava.</title>
        <authorList>
            <person name="Hill R."/>
        </authorList>
    </citation>
    <scope>NUCLEOTIDE SEQUENCE</scope>
    <source>
        <strain evidence="2">IMI 355082</strain>
    </source>
</reference>
<protein>
    <submittedName>
        <fullName evidence="2">CCA tRNA nucleotidyltransferase, mitochondrial</fullName>
        <ecNumber evidence="2">2.7.7.72</ecNumber>
    </submittedName>
</protein>